<dbReference type="AlphaFoldDB" id="A0AAV5J5A7"/>
<name>A0AAV5J5A7_9ROSI</name>
<protein>
    <submittedName>
        <fullName evidence="1">Uncharacterized protein</fullName>
    </submittedName>
</protein>
<organism evidence="1 2">
    <name type="scientific">Rubroshorea leprosula</name>
    <dbReference type="NCBI Taxonomy" id="152421"/>
    <lineage>
        <taxon>Eukaryota</taxon>
        <taxon>Viridiplantae</taxon>
        <taxon>Streptophyta</taxon>
        <taxon>Embryophyta</taxon>
        <taxon>Tracheophyta</taxon>
        <taxon>Spermatophyta</taxon>
        <taxon>Magnoliopsida</taxon>
        <taxon>eudicotyledons</taxon>
        <taxon>Gunneridae</taxon>
        <taxon>Pentapetalae</taxon>
        <taxon>rosids</taxon>
        <taxon>malvids</taxon>
        <taxon>Malvales</taxon>
        <taxon>Dipterocarpaceae</taxon>
        <taxon>Rubroshorea</taxon>
    </lineage>
</organism>
<keyword evidence="2" id="KW-1185">Reference proteome</keyword>
<gene>
    <name evidence="1" type="ORF">SLEP1_g18098</name>
</gene>
<accession>A0AAV5J5A7</accession>
<reference evidence="1 2" key="1">
    <citation type="journal article" date="2021" name="Commun. Biol.">
        <title>The genome of Shorea leprosula (Dipterocarpaceae) highlights the ecological relevance of drought in aseasonal tropical rainforests.</title>
        <authorList>
            <person name="Ng K.K.S."/>
            <person name="Kobayashi M.J."/>
            <person name="Fawcett J.A."/>
            <person name="Hatakeyama M."/>
            <person name="Paape T."/>
            <person name="Ng C.H."/>
            <person name="Ang C.C."/>
            <person name="Tnah L.H."/>
            <person name="Lee C.T."/>
            <person name="Nishiyama T."/>
            <person name="Sese J."/>
            <person name="O'Brien M.J."/>
            <person name="Copetti D."/>
            <person name="Mohd Noor M.I."/>
            <person name="Ong R.C."/>
            <person name="Putra M."/>
            <person name="Sireger I.Z."/>
            <person name="Indrioko S."/>
            <person name="Kosugi Y."/>
            <person name="Izuno A."/>
            <person name="Isagi Y."/>
            <person name="Lee S.L."/>
            <person name="Shimizu K.K."/>
        </authorList>
    </citation>
    <scope>NUCLEOTIDE SEQUENCE [LARGE SCALE GENOMIC DNA]</scope>
    <source>
        <strain evidence="1">214</strain>
    </source>
</reference>
<dbReference type="Proteomes" id="UP001054252">
    <property type="component" value="Unassembled WGS sequence"/>
</dbReference>
<proteinExistence type="predicted"/>
<evidence type="ECO:0000313" key="1">
    <source>
        <dbReference type="EMBL" id="GKV06180.1"/>
    </source>
</evidence>
<comment type="caution">
    <text evidence="1">The sequence shown here is derived from an EMBL/GenBank/DDBJ whole genome shotgun (WGS) entry which is preliminary data.</text>
</comment>
<evidence type="ECO:0000313" key="2">
    <source>
        <dbReference type="Proteomes" id="UP001054252"/>
    </source>
</evidence>
<dbReference type="EMBL" id="BPVZ01000024">
    <property type="protein sequence ID" value="GKV06180.1"/>
    <property type="molecule type" value="Genomic_DNA"/>
</dbReference>
<sequence>MEIHYQNAKRDGAETGPRILGPQEAGIVFLSQVFVQL</sequence>